<feature type="compositionally biased region" description="Acidic residues" evidence="1">
    <location>
        <begin position="105"/>
        <end position="115"/>
    </location>
</feature>
<evidence type="ECO:0000313" key="2">
    <source>
        <dbReference type="EMBL" id="KAK4225480.1"/>
    </source>
</evidence>
<evidence type="ECO:0000313" key="3">
    <source>
        <dbReference type="Proteomes" id="UP001301958"/>
    </source>
</evidence>
<feature type="region of interest" description="Disordered" evidence="1">
    <location>
        <begin position="131"/>
        <end position="188"/>
    </location>
</feature>
<evidence type="ECO:0000256" key="1">
    <source>
        <dbReference type="SAM" id="MobiDB-lite"/>
    </source>
</evidence>
<protein>
    <submittedName>
        <fullName evidence="2">Uncharacterized protein</fullName>
    </submittedName>
</protein>
<proteinExistence type="predicted"/>
<reference evidence="2" key="2">
    <citation type="submission" date="2023-05" db="EMBL/GenBank/DDBJ databases">
        <authorList>
            <consortium name="Lawrence Berkeley National Laboratory"/>
            <person name="Steindorff A."/>
            <person name="Hensen N."/>
            <person name="Bonometti L."/>
            <person name="Westerberg I."/>
            <person name="Brannstrom I.O."/>
            <person name="Guillou S."/>
            <person name="Cros-Aarteil S."/>
            <person name="Calhoun S."/>
            <person name="Haridas S."/>
            <person name="Kuo A."/>
            <person name="Mondo S."/>
            <person name="Pangilinan J."/>
            <person name="Riley R."/>
            <person name="Labutti K."/>
            <person name="Andreopoulos B."/>
            <person name="Lipzen A."/>
            <person name="Chen C."/>
            <person name="Yanf M."/>
            <person name="Daum C."/>
            <person name="Ng V."/>
            <person name="Clum A."/>
            <person name="Ohm R."/>
            <person name="Martin F."/>
            <person name="Silar P."/>
            <person name="Natvig D."/>
            <person name="Lalanne C."/>
            <person name="Gautier V."/>
            <person name="Ament-Velasquez S.L."/>
            <person name="Kruys A."/>
            <person name="Hutchinson M.I."/>
            <person name="Powell A.J."/>
            <person name="Barry K."/>
            <person name="Miller A.N."/>
            <person name="Grigoriev I.V."/>
            <person name="Debuchy R."/>
            <person name="Gladieux P."/>
            <person name="Thoren M.H."/>
            <person name="Johannesson H."/>
        </authorList>
    </citation>
    <scope>NUCLEOTIDE SEQUENCE</scope>
    <source>
        <strain evidence="2">CBS 990.96</strain>
    </source>
</reference>
<feature type="compositionally biased region" description="Polar residues" evidence="1">
    <location>
        <begin position="178"/>
        <end position="188"/>
    </location>
</feature>
<comment type="caution">
    <text evidence="2">The sequence shown here is derived from an EMBL/GenBank/DDBJ whole genome shotgun (WGS) entry which is preliminary data.</text>
</comment>
<accession>A0AAN7BL74</accession>
<name>A0AAN7BL74_9PEZI</name>
<dbReference type="EMBL" id="MU865366">
    <property type="protein sequence ID" value="KAK4225480.1"/>
    <property type="molecule type" value="Genomic_DNA"/>
</dbReference>
<dbReference type="AlphaFoldDB" id="A0AAN7BL74"/>
<organism evidence="2 3">
    <name type="scientific">Podospora fimiseda</name>
    <dbReference type="NCBI Taxonomy" id="252190"/>
    <lineage>
        <taxon>Eukaryota</taxon>
        <taxon>Fungi</taxon>
        <taxon>Dikarya</taxon>
        <taxon>Ascomycota</taxon>
        <taxon>Pezizomycotina</taxon>
        <taxon>Sordariomycetes</taxon>
        <taxon>Sordariomycetidae</taxon>
        <taxon>Sordariales</taxon>
        <taxon>Podosporaceae</taxon>
        <taxon>Podospora</taxon>
    </lineage>
</organism>
<feature type="compositionally biased region" description="Polar residues" evidence="1">
    <location>
        <begin position="28"/>
        <end position="42"/>
    </location>
</feature>
<gene>
    <name evidence="2" type="ORF">QBC38DRAFT_395359</name>
</gene>
<dbReference type="Proteomes" id="UP001301958">
    <property type="component" value="Unassembled WGS sequence"/>
</dbReference>
<sequence>MADRQLPSSRAIQSGISKPRMLAGAAGPSTNVRRNLFQNHPQLTRRPTAGGGSSTSDEIVRLDASSSYSHHHHQHPDSPSRDNDIVVRNHKGEIELNDPPTPPIDDPDEIESLEEQLELQRERQRLSDAIKQRQANQTNHMSLRDEGKQVPPFLLKLPPLRPSPTPSPRKKNKGYKNAANSKSHFASTTELLEEVKDSLRGRVAALAEDNWMFEREELPRRQL</sequence>
<reference evidence="2" key="1">
    <citation type="journal article" date="2023" name="Mol. Phylogenet. Evol.">
        <title>Genome-scale phylogeny and comparative genomics of the fungal order Sordariales.</title>
        <authorList>
            <person name="Hensen N."/>
            <person name="Bonometti L."/>
            <person name="Westerberg I."/>
            <person name="Brannstrom I.O."/>
            <person name="Guillou S."/>
            <person name="Cros-Aarteil S."/>
            <person name="Calhoun S."/>
            <person name="Haridas S."/>
            <person name="Kuo A."/>
            <person name="Mondo S."/>
            <person name="Pangilinan J."/>
            <person name="Riley R."/>
            <person name="LaButti K."/>
            <person name="Andreopoulos B."/>
            <person name="Lipzen A."/>
            <person name="Chen C."/>
            <person name="Yan M."/>
            <person name="Daum C."/>
            <person name="Ng V."/>
            <person name="Clum A."/>
            <person name="Steindorff A."/>
            <person name="Ohm R.A."/>
            <person name="Martin F."/>
            <person name="Silar P."/>
            <person name="Natvig D.O."/>
            <person name="Lalanne C."/>
            <person name="Gautier V."/>
            <person name="Ament-Velasquez S.L."/>
            <person name="Kruys A."/>
            <person name="Hutchinson M.I."/>
            <person name="Powell A.J."/>
            <person name="Barry K."/>
            <person name="Miller A.N."/>
            <person name="Grigoriev I.V."/>
            <person name="Debuchy R."/>
            <person name="Gladieux P."/>
            <person name="Hiltunen Thoren M."/>
            <person name="Johannesson H."/>
        </authorList>
    </citation>
    <scope>NUCLEOTIDE SEQUENCE</scope>
    <source>
        <strain evidence="2">CBS 990.96</strain>
    </source>
</reference>
<feature type="compositionally biased region" description="Polar residues" evidence="1">
    <location>
        <begin position="1"/>
        <end position="16"/>
    </location>
</feature>
<keyword evidence="3" id="KW-1185">Reference proteome</keyword>
<feature type="compositionally biased region" description="Basic and acidic residues" evidence="1">
    <location>
        <begin position="75"/>
        <end position="94"/>
    </location>
</feature>
<feature type="region of interest" description="Disordered" evidence="1">
    <location>
        <begin position="1"/>
        <end position="115"/>
    </location>
</feature>